<dbReference type="Pfam" id="PF00535">
    <property type="entry name" value="Glycos_transf_2"/>
    <property type="match status" value="1"/>
</dbReference>
<feature type="domain" description="Glycosyltransferase 2-like" evidence="3">
    <location>
        <begin position="6"/>
        <end position="137"/>
    </location>
</feature>
<dbReference type="PANTHER" id="PTHR22916">
    <property type="entry name" value="GLYCOSYLTRANSFERASE"/>
    <property type="match status" value="1"/>
</dbReference>
<evidence type="ECO:0000259" key="3">
    <source>
        <dbReference type="Pfam" id="PF00535"/>
    </source>
</evidence>
<dbReference type="RefSeq" id="WP_406788306.1">
    <property type="nucleotide sequence ID" value="NZ_JBJIAA010000011.1"/>
</dbReference>
<name>A0ABW8TH76_9CLOT</name>
<keyword evidence="1" id="KW-0328">Glycosyltransferase</keyword>
<sequence length="326" mass="38507">MKCKVSVIVPVYNAEKYLEEMVASLAAQTLKEIELIFVDDCSTDNSLEILYKFERENSDRVIIIKLDKNEGPGGARNIGLEYASGEYISFADSDDYVKPEMYECMYKKAVEADYDMVECGYFSERKNRNMMLWNKSMEGEVSFDNRVRMFITCGFLVTKLYKRSTIIASQIKFVPKMKLEDVDFLNRLYCRIQKVGIVDKTLYYYRNNSESFSNKKNKSSYFDINNTFCREYLNNMKKERLYNILRPVIEYVVMEIWFDTFKTYVTQNPKIDANSLKLIDMEIKQYILDYGQNIFFVEQAKHDIVKEAFLLNCYDTRKAIVMLKKI</sequence>
<dbReference type="Gene3D" id="3.90.550.10">
    <property type="entry name" value="Spore Coat Polysaccharide Biosynthesis Protein SpsA, Chain A"/>
    <property type="match status" value="1"/>
</dbReference>
<dbReference type="InterPro" id="IPR029044">
    <property type="entry name" value="Nucleotide-diphossugar_trans"/>
</dbReference>
<evidence type="ECO:0000313" key="4">
    <source>
        <dbReference type="EMBL" id="MFL0251656.1"/>
    </source>
</evidence>
<comment type="caution">
    <text evidence="4">The sequence shown here is derived from an EMBL/GenBank/DDBJ whole genome shotgun (WGS) entry which is preliminary data.</text>
</comment>
<protein>
    <submittedName>
        <fullName evidence="4">Glycosyltransferase family 2 protein</fullName>
    </submittedName>
</protein>
<gene>
    <name evidence="4" type="ORF">ACJDT4_14630</name>
</gene>
<accession>A0ABW8TH76</accession>
<proteinExistence type="predicted"/>
<dbReference type="CDD" id="cd00761">
    <property type="entry name" value="Glyco_tranf_GTA_type"/>
    <property type="match status" value="1"/>
</dbReference>
<keyword evidence="2" id="KW-0808">Transferase</keyword>
<organism evidence="4 5">
    <name type="scientific">Clostridium neuense</name>
    <dbReference type="NCBI Taxonomy" id="1728934"/>
    <lineage>
        <taxon>Bacteria</taxon>
        <taxon>Bacillati</taxon>
        <taxon>Bacillota</taxon>
        <taxon>Clostridia</taxon>
        <taxon>Eubacteriales</taxon>
        <taxon>Clostridiaceae</taxon>
        <taxon>Clostridium</taxon>
    </lineage>
</organism>
<reference evidence="4 5" key="1">
    <citation type="submission" date="2024-11" db="EMBL/GenBank/DDBJ databases">
        <authorList>
            <person name="Heng Y.C."/>
            <person name="Lim A.C.H."/>
            <person name="Lee J.K.Y."/>
            <person name="Kittelmann S."/>
        </authorList>
    </citation>
    <scope>NUCLEOTIDE SEQUENCE [LARGE SCALE GENOMIC DNA]</scope>
    <source>
        <strain evidence="4 5">WILCCON 0114</strain>
    </source>
</reference>
<dbReference type="Proteomes" id="UP001623592">
    <property type="component" value="Unassembled WGS sequence"/>
</dbReference>
<evidence type="ECO:0000256" key="1">
    <source>
        <dbReference type="ARBA" id="ARBA00022676"/>
    </source>
</evidence>
<dbReference type="PANTHER" id="PTHR22916:SF51">
    <property type="entry name" value="GLYCOSYLTRANSFERASE EPSH-RELATED"/>
    <property type="match status" value="1"/>
</dbReference>
<evidence type="ECO:0000256" key="2">
    <source>
        <dbReference type="ARBA" id="ARBA00022679"/>
    </source>
</evidence>
<dbReference type="InterPro" id="IPR001173">
    <property type="entry name" value="Glyco_trans_2-like"/>
</dbReference>
<dbReference type="EMBL" id="JBJIAA010000011">
    <property type="protein sequence ID" value="MFL0251656.1"/>
    <property type="molecule type" value="Genomic_DNA"/>
</dbReference>
<evidence type="ECO:0000313" key="5">
    <source>
        <dbReference type="Proteomes" id="UP001623592"/>
    </source>
</evidence>
<dbReference type="SUPFAM" id="SSF53448">
    <property type="entry name" value="Nucleotide-diphospho-sugar transferases"/>
    <property type="match status" value="1"/>
</dbReference>
<keyword evidence="5" id="KW-1185">Reference proteome</keyword>